<evidence type="ECO:0000256" key="2">
    <source>
        <dbReference type="SAM" id="MobiDB-lite"/>
    </source>
</evidence>
<evidence type="ECO:0000256" key="1">
    <source>
        <dbReference type="SAM" id="Coils"/>
    </source>
</evidence>
<organism evidence="3">
    <name type="scientific">Tanacetum cinerariifolium</name>
    <name type="common">Dalmatian daisy</name>
    <name type="synonym">Chrysanthemum cinerariifolium</name>
    <dbReference type="NCBI Taxonomy" id="118510"/>
    <lineage>
        <taxon>Eukaryota</taxon>
        <taxon>Viridiplantae</taxon>
        <taxon>Streptophyta</taxon>
        <taxon>Embryophyta</taxon>
        <taxon>Tracheophyta</taxon>
        <taxon>Spermatophyta</taxon>
        <taxon>Magnoliopsida</taxon>
        <taxon>eudicotyledons</taxon>
        <taxon>Gunneridae</taxon>
        <taxon>Pentapetalae</taxon>
        <taxon>asterids</taxon>
        <taxon>campanulids</taxon>
        <taxon>Asterales</taxon>
        <taxon>Asteraceae</taxon>
        <taxon>Asteroideae</taxon>
        <taxon>Anthemideae</taxon>
        <taxon>Anthemidinae</taxon>
        <taxon>Tanacetum</taxon>
    </lineage>
</organism>
<feature type="region of interest" description="Disordered" evidence="2">
    <location>
        <begin position="52"/>
        <end position="112"/>
    </location>
</feature>
<accession>A0A6L2LX49</accession>
<sequence>MAKHKGIYVISSYTKKVFANIRRQGQGFSRNVTPLFETIMVNAQEELGEGLGFHTDSYYTPTDTTPSSSKPQKKTKPKRKLRQAIDVHSPSSEIPVKESIPTPSNDPLPSGKDSIQLSELMIFCTNLQQQVLDLEEAKTAQANEITSLKKRVKKLEKRSKSKPAGLRRLKKERMYDSNMFGVDDLEVTAASVENSVASTTTTTADVDDELTLDKGKAKMTEHEKTLKKKDQIALDEEVARKLKAEMKAKMEEEERIAREKDEANRAVIEEWDDV</sequence>
<protein>
    <submittedName>
        <fullName evidence="3">Uncharacterized protein</fullName>
    </submittedName>
</protein>
<name>A0A6L2LX49_TANCI</name>
<proteinExistence type="predicted"/>
<feature type="coiled-coil region" evidence="1">
    <location>
        <begin position="124"/>
        <end position="158"/>
    </location>
</feature>
<keyword evidence="1" id="KW-0175">Coiled coil</keyword>
<feature type="compositionally biased region" description="Polar residues" evidence="2">
    <location>
        <begin position="101"/>
        <end position="112"/>
    </location>
</feature>
<feature type="compositionally biased region" description="Low complexity" evidence="2">
    <location>
        <begin position="55"/>
        <end position="70"/>
    </location>
</feature>
<comment type="caution">
    <text evidence="3">The sequence shown here is derived from an EMBL/GenBank/DDBJ whole genome shotgun (WGS) entry which is preliminary data.</text>
</comment>
<feature type="coiled-coil region" evidence="1">
    <location>
        <begin position="232"/>
        <end position="269"/>
    </location>
</feature>
<gene>
    <name evidence="3" type="ORF">Tci_038324</name>
</gene>
<dbReference type="EMBL" id="BKCJ010005366">
    <property type="protein sequence ID" value="GEU66346.1"/>
    <property type="molecule type" value="Genomic_DNA"/>
</dbReference>
<evidence type="ECO:0000313" key="3">
    <source>
        <dbReference type="EMBL" id="GEU66346.1"/>
    </source>
</evidence>
<reference evidence="3" key="1">
    <citation type="journal article" date="2019" name="Sci. Rep.">
        <title>Draft genome of Tanacetum cinerariifolium, the natural source of mosquito coil.</title>
        <authorList>
            <person name="Yamashiro T."/>
            <person name="Shiraishi A."/>
            <person name="Satake H."/>
            <person name="Nakayama K."/>
        </authorList>
    </citation>
    <scope>NUCLEOTIDE SEQUENCE</scope>
</reference>
<feature type="compositionally biased region" description="Basic residues" evidence="2">
    <location>
        <begin position="71"/>
        <end position="82"/>
    </location>
</feature>
<dbReference type="AlphaFoldDB" id="A0A6L2LX49"/>